<keyword evidence="2" id="KW-1185">Reference proteome</keyword>
<dbReference type="EMBL" id="CASHSV030000109">
    <property type="protein sequence ID" value="CAJ2647433.1"/>
    <property type="molecule type" value="Genomic_DNA"/>
</dbReference>
<comment type="caution">
    <text evidence="1">The sequence shown here is derived from an EMBL/GenBank/DDBJ whole genome shotgun (WGS) entry which is preliminary data.</text>
</comment>
<accession>A0ACB0JVD6</accession>
<gene>
    <name evidence="1" type="ORF">MILVUS5_LOCUS15958</name>
</gene>
<protein>
    <submittedName>
        <fullName evidence="1">Uncharacterized protein</fullName>
    </submittedName>
</protein>
<reference evidence="1" key="1">
    <citation type="submission" date="2023-10" db="EMBL/GenBank/DDBJ databases">
        <authorList>
            <person name="Rodriguez Cubillos JULIANA M."/>
            <person name="De Vega J."/>
        </authorList>
    </citation>
    <scope>NUCLEOTIDE SEQUENCE</scope>
</reference>
<evidence type="ECO:0000313" key="1">
    <source>
        <dbReference type="EMBL" id="CAJ2647433.1"/>
    </source>
</evidence>
<organism evidence="1 2">
    <name type="scientific">Trifolium pratense</name>
    <name type="common">Red clover</name>
    <dbReference type="NCBI Taxonomy" id="57577"/>
    <lineage>
        <taxon>Eukaryota</taxon>
        <taxon>Viridiplantae</taxon>
        <taxon>Streptophyta</taxon>
        <taxon>Embryophyta</taxon>
        <taxon>Tracheophyta</taxon>
        <taxon>Spermatophyta</taxon>
        <taxon>Magnoliopsida</taxon>
        <taxon>eudicotyledons</taxon>
        <taxon>Gunneridae</taxon>
        <taxon>Pentapetalae</taxon>
        <taxon>rosids</taxon>
        <taxon>fabids</taxon>
        <taxon>Fabales</taxon>
        <taxon>Fabaceae</taxon>
        <taxon>Papilionoideae</taxon>
        <taxon>50 kb inversion clade</taxon>
        <taxon>NPAAA clade</taxon>
        <taxon>Hologalegina</taxon>
        <taxon>IRL clade</taxon>
        <taxon>Trifolieae</taxon>
        <taxon>Trifolium</taxon>
    </lineage>
</organism>
<sequence length="78" mass="9055">MSVLNHILLISTIAELRHLFRDLTEMGPQNPALKNKIIYDNGSVHNLSEIPVAVKLIYKDERNLTLHRPVLKLKYTHR</sequence>
<proteinExistence type="predicted"/>
<name>A0ACB0JVD6_TRIPR</name>
<dbReference type="Proteomes" id="UP001177021">
    <property type="component" value="Unassembled WGS sequence"/>
</dbReference>
<evidence type="ECO:0000313" key="2">
    <source>
        <dbReference type="Proteomes" id="UP001177021"/>
    </source>
</evidence>